<dbReference type="CDD" id="cd07557">
    <property type="entry name" value="trimeric_dUTPase"/>
    <property type="match status" value="1"/>
</dbReference>
<evidence type="ECO:0000256" key="2">
    <source>
        <dbReference type="ARBA" id="ARBA00012379"/>
    </source>
</evidence>
<dbReference type="InterPro" id="IPR029054">
    <property type="entry name" value="dUTPase-like"/>
</dbReference>
<dbReference type="PANTHER" id="PTHR11241">
    <property type="entry name" value="DEOXYURIDINE 5'-TRIPHOSPHATE NUCLEOTIDOHYDROLASE"/>
    <property type="match status" value="1"/>
</dbReference>
<dbReference type="InterPro" id="IPR033704">
    <property type="entry name" value="dUTPase_trimeric"/>
</dbReference>
<organism evidence="7">
    <name type="scientific">viral metagenome</name>
    <dbReference type="NCBI Taxonomy" id="1070528"/>
    <lineage>
        <taxon>unclassified sequences</taxon>
        <taxon>metagenomes</taxon>
        <taxon>organismal metagenomes</taxon>
    </lineage>
</organism>
<comment type="similarity">
    <text evidence="1">Belongs to the dUTPase family.</text>
</comment>
<dbReference type="AlphaFoldDB" id="A0A6C0KUP8"/>
<dbReference type="Pfam" id="PF00692">
    <property type="entry name" value="dUTPase"/>
    <property type="match status" value="1"/>
</dbReference>
<dbReference type="GO" id="GO:0006226">
    <property type="term" value="P:dUMP biosynthetic process"/>
    <property type="evidence" value="ECO:0007669"/>
    <property type="project" value="InterPro"/>
</dbReference>
<dbReference type="SUPFAM" id="SSF51283">
    <property type="entry name" value="dUTPase-like"/>
    <property type="match status" value="1"/>
</dbReference>
<accession>A0A6C0KUP8</accession>
<evidence type="ECO:0000313" key="7">
    <source>
        <dbReference type="EMBL" id="QHU20184.1"/>
    </source>
</evidence>
<dbReference type="EC" id="3.6.1.23" evidence="2"/>
<dbReference type="GO" id="GO:0000287">
    <property type="term" value="F:magnesium ion binding"/>
    <property type="evidence" value="ECO:0007669"/>
    <property type="project" value="InterPro"/>
</dbReference>
<evidence type="ECO:0000256" key="5">
    <source>
        <dbReference type="SAM" id="MobiDB-lite"/>
    </source>
</evidence>
<sequence length="188" mass="20744">MSTPKILVKKIAPEAVMPTKASPSDIGYDLTIVSRETLLTGTWHGRIMDPEVLLYDTGISVEPDSGYYVEVVPRSSLSRTGYIMANSIGIIDPNYRGTIKVALVKIDKYAPDIPLPFKGFQLIVRKNEAVELVCTESELSNTARGNGGFGSTNSANQQQQRRRRPQDIRNDPTASAMPILFQMGEQIE</sequence>
<dbReference type="PANTHER" id="PTHR11241:SF0">
    <property type="entry name" value="DEOXYURIDINE 5'-TRIPHOSPHATE NUCLEOTIDOHYDROLASE"/>
    <property type="match status" value="1"/>
</dbReference>
<proteinExistence type="inferred from homology"/>
<dbReference type="Gene3D" id="2.70.40.10">
    <property type="match status" value="1"/>
</dbReference>
<evidence type="ECO:0000256" key="1">
    <source>
        <dbReference type="ARBA" id="ARBA00006581"/>
    </source>
</evidence>
<feature type="domain" description="dUTPase-like" evidence="6">
    <location>
        <begin position="15"/>
        <end position="152"/>
    </location>
</feature>
<dbReference type="InterPro" id="IPR008181">
    <property type="entry name" value="dUTPase"/>
</dbReference>
<evidence type="ECO:0000259" key="6">
    <source>
        <dbReference type="Pfam" id="PF00692"/>
    </source>
</evidence>
<dbReference type="InterPro" id="IPR036157">
    <property type="entry name" value="dUTPase-like_sf"/>
</dbReference>
<keyword evidence="3" id="KW-0378">Hydrolase</keyword>
<evidence type="ECO:0000256" key="3">
    <source>
        <dbReference type="ARBA" id="ARBA00022801"/>
    </source>
</evidence>
<feature type="region of interest" description="Disordered" evidence="5">
    <location>
        <begin position="143"/>
        <end position="175"/>
    </location>
</feature>
<dbReference type="EMBL" id="MN740963">
    <property type="protein sequence ID" value="QHU20184.1"/>
    <property type="molecule type" value="Genomic_DNA"/>
</dbReference>
<reference evidence="7" key="1">
    <citation type="journal article" date="2020" name="Nature">
        <title>Giant virus diversity and host interactions through global metagenomics.</title>
        <authorList>
            <person name="Schulz F."/>
            <person name="Roux S."/>
            <person name="Paez-Espino D."/>
            <person name="Jungbluth S."/>
            <person name="Walsh D.A."/>
            <person name="Denef V.J."/>
            <person name="McMahon K.D."/>
            <person name="Konstantinidis K.T."/>
            <person name="Eloe-Fadrosh E.A."/>
            <person name="Kyrpides N.C."/>
            <person name="Woyke T."/>
        </authorList>
    </citation>
    <scope>NUCLEOTIDE SEQUENCE</scope>
    <source>
        <strain evidence="7">GVMAG-S-3300013014-136</strain>
    </source>
</reference>
<dbReference type="GO" id="GO:0046081">
    <property type="term" value="P:dUTP catabolic process"/>
    <property type="evidence" value="ECO:0007669"/>
    <property type="project" value="InterPro"/>
</dbReference>
<protein>
    <recommendedName>
        <fullName evidence="2">dUTP diphosphatase</fullName>
        <ecNumber evidence="2">3.6.1.23</ecNumber>
    </recommendedName>
</protein>
<name>A0A6C0KUP8_9ZZZZ</name>
<keyword evidence="4" id="KW-0546">Nucleotide metabolism</keyword>
<dbReference type="GO" id="GO:0004170">
    <property type="term" value="F:dUTP diphosphatase activity"/>
    <property type="evidence" value="ECO:0007669"/>
    <property type="project" value="UniProtKB-EC"/>
</dbReference>
<evidence type="ECO:0000256" key="4">
    <source>
        <dbReference type="ARBA" id="ARBA00023080"/>
    </source>
</evidence>